<protein>
    <submittedName>
        <fullName evidence="1">Uncharacterized protein</fullName>
    </submittedName>
</protein>
<comment type="caution">
    <text evidence="1">The sequence shown here is derived from an EMBL/GenBank/DDBJ whole genome shotgun (WGS) entry which is preliminary data.</text>
</comment>
<evidence type="ECO:0000313" key="1">
    <source>
        <dbReference type="EMBL" id="KAF3564864.1"/>
    </source>
</evidence>
<dbReference type="EMBL" id="QGKV02000759">
    <property type="protein sequence ID" value="KAF3564864.1"/>
    <property type="molecule type" value="Genomic_DNA"/>
</dbReference>
<sequence>MMIRAPVMMIRDLAMTTSAPAMTTSASAMTIRALEAVVGGLIRRHPAGRSAKAYMFCDTGLAGILRTAVRCDPLDD</sequence>
<keyword evidence="2" id="KW-1185">Reference proteome</keyword>
<proteinExistence type="predicted"/>
<evidence type="ECO:0000313" key="2">
    <source>
        <dbReference type="Proteomes" id="UP000266723"/>
    </source>
</evidence>
<accession>A0ABQ7CZP3</accession>
<name>A0ABQ7CZP3_BRACR</name>
<dbReference type="Proteomes" id="UP000266723">
    <property type="component" value="Unassembled WGS sequence"/>
</dbReference>
<organism evidence="1 2">
    <name type="scientific">Brassica cretica</name>
    <name type="common">Mustard</name>
    <dbReference type="NCBI Taxonomy" id="69181"/>
    <lineage>
        <taxon>Eukaryota</taxon>
        <taxon>Viridiplantae</taxon>
        <taxon>Streptophyta</taxon>
        <taxon>Embryophyta</taxon>
        <taxon>Tracheophyta</taxon>
        <taxon>Spermatophyta</taxon>
        <taxon>Magnoliopsida</taxon>
        <taxon>eudicotyledons</taxon>
        <taxon>Gunneridae</taxon>
        <taxon>Pentapetalae</taxon>
        <taxon>rosids</taxon>
        <taxon>malvids</taxon>
        <taxon>Brassicales</taxon>
        <taxon>Brassicaceae</taxon>
        <taxon>Brassiceae</taxon>
        <taxon>Brassica</taxon>
    </lineage>
</organism>
<gene>
    <name evidence="1" type="ORF">DY000_02017076</name>
</gene>
<reference evidence="1 2" key="1">
    <citation type="journal article" date="2020" name="BMC Genomics">
        <title>Intraspecific diversification of the crop wild relative Brassica cretica Lam. using demographic model selection.</title>
        <authorList>
            <person name="Kioukis A."/>
            <person name="Michalopoulou V.A."/>
            <person name="Briers L."/>
            <person name="Pirintsos S."/>
            <person name="Studholme D.J."/>
            <person name="Pavlidis P."/>
            <person name="Sarris P.F."/>
        </authorList>
    </citation>
    <scope>NUCLEOTIDE SEQUENCE [LARGE SCALE GENOMIC DNA]</scope>
    <source>
        <strain evidence="2">cv. PFS-1207/04</strain>
    </source>
</reference>